<dbReference type="SUPFAM" id="SSF57903">
    <property type="entry name" value="FYVE/PHD zinc finger"/>
    <property type="match status" value="1"/>
</dbReference>
<dbReference type="GeneID" id="24142091"/>
<organism evidence="8 9">
    <name type="scientific">Saprolegnia parasitica (strain CBS 223.65)</name>
    <dbReference type="NCBI Taxonomy" id="695850"/>
    <lineage>
        <taxon>Eukaryota</taxon>
        <taxon>Sar</taxon>
        <taxon>Stramenopiles</taxon>
        <taxon>Oomycota</taxon>
        <taxon>Saprolegniomycetes</taxon>
        <taxon>Saprolegniales</taxon>
        <taxon>Saprolegniaceae</taxon>
        <taxon>Saprolegnia</taxon>
    </lineage>
</organism>
<dbReference type="SMART" id="SM00249">
    <property type="entry name" value="PHD"/>
    <property type="match status" value="1"/>
</dbReference>
<keyword evidence="3" id="KW-0862">Zinc</keyword>
<dbReference type="OrthoDB" id="79588at2759"/>
<dbReference type="STRING" id="695850.A0A067BWR4"/>
<dbReference type="InterPro" id="IPR019786">
    <property type="entry name" value="Zinc_finger_PHD-type_CS"/>
</dbReference>
<evidence type="ECO:0000259" key="6">
    <source>
        <dbReference type="PROSITE" id="PS50016"/>
    </source>
</evidence>
<evidence type="ECO:0000313" key="9">
    <source>
        <dbReference type="Proteomes" id="UP000030745"/>
    </source>
</evidence>
<dbReference type="Pfam" id="PF00628">
    <property type="entry name" value="PHD"/>
    <property type="match status" value="1"/>
</dbReference>
<dbReference type="CDD" id="cd15489">
    <property type="entry name" value="PHD_SF"/>
    <property type="match status" value="1"/>
</dbReference>
<dbReference type="InterPro" id="IPR001965">
    <property type="entry name" value="Znf_PHD"/>
</dbReference>
<dbReference type="GO" id="GO:0008270">
    <property type="term" value="F:zinc ion binding"/>
    <property type="evidence" value="ECO:0007669"/>
    <property type="project" value="UniProtKB-KW"/>
</dbReference>
<keyword evidence="1" id="KW-0479">Metal-binding</keyword>
<feature type="region of interest" description="Disordered" evidence="5">
    <location>
        <begin position="19"/>
        <end position="45"/>
    </location>
</feature>
<evidence type="ECO:0000256" key="1">
    <source>
        <dbReference type="ARBA" id="ARBA00022723"/>
    </source>
</evidence>
<accession>A0A067BWR4</accession>
<reference evidence="8 9" key="1">
    <citation type="journal article" date="2013" name="PLoS Genet.">
        <title>Distinctive expansion of potential virulence genes in the genome of the oomycete fish pathogen Saprolegnia parasitica.</title>
        <authorList>
            <person name="Jiang R.H."/>
            <person name="de Bruijn I."/>
            <person name="Haas B.J."/>
            <person name="Belmonte R."/>
            <person name="Lobach L."/>
            <person name="Christie J."/>
            <person name="van den Ackerveken G."/>
            <person name="Bottin A."/>
            <person name="Bulone V."/>
            <person name="Diaz-Moreno S.M."/>
            <person name="Dumas B."/>
            <person name="Fan L."/>
            <person name="Gaulin E."/>
            <person name="Govers F."/>
            <person name="Grenville-Briggs L.J."/>
            <person name="Horner N.R."/>
            <person name="Levin J.Z."/>
            <person name="Mammella M."/>
            <person name="Meijer H.J."/>
            <person name="Morris P."/>
            <person name="Nusbaum C."/>
            <person name="Oome S."/>
            <person name="Phillips A.J."/>
            <person name="van Rooyen D."/>
            <person name="Rzeszutek E."/>
            <person name="Saraiva M."/>
            <person name="Secombes C.J."/>
            <person name="Seidl M.F."/>
            <person name="Snel B."/>
            <person name="Stassen J.H."/>
            <person name="Sykes S."/>
            <person name="Tripathy S."/>
            <person name="van den Berg H."/>
            <person name="Vega-Arreguin J.C."/>
            <person name="Wawra S."/>
            <person name="Young S.K."/>
            <person name="Zeng Q."/>
            <person name="Dieguez-Uribeondo J."/>
            <person name="Russ C."/>
            <person name="Tyler B.M."/>
            <person name="van West P."/>
        </authorList>
    </citation>
    <scope>NUCLEOTIDE SEQUENCE [LARGE SCALE GENOMIC DNA]</scope>
    <source>
        <strain evidence="8 9">CBS 223.65</strain>
    </source>
</reference>
<evidence type="ECO:0008006" key="10">
    <source>
        <dbReference type="Google" id="ProtNLM"/>
    </source>
</evidence>
<protein>
    <recommendedName>
        <fullName evidence="10">PHD-type domain-containing protein</fullName>
    </recommendedName>
</protein>
<dbReference type="VEuPathDB" id="FungiDB:SPRG_21296"/>
<evidence type="ECO:0000259" key="7">
    <source>
        <dbReference type="PROSITE" id="PS50089"/>
    </source>
</evidence>
<feature type="domain" description="RING-type" evidence="7">
    <location>
        <begin position="247"/>
        <end position="292"/>
    </location>
</feature>
<keyword evidence="9" id="KW-1185">Reference proteome</keyword>
<feature type="domain" description="PHD-type" evidence="6">
    <location>
        <begin position="244"/>
        <end position="293"/>
    </location>
</feature>
<proteinExistence type="predicted"/>
<evidence type="ECO:0000256" key="2">
    <source>
        <dbReference type="ARBA" id="ARBA00022771"/>
    </source>
</evidence>
<dbReference type="InterPro" id="IPR011011">
    <property type="entry name" value="Znf_FYVE_PHD"/>
</dbReference>
<evidence type="ECO:0000256" key="3">
    <source>
        <dbReference type="ARBA" id="ARBA00022833"/>
    </source>
</evidence>
<name>A0A067BWR4_SAPPC</name>
<dbReference type="InterPro" id="IPR001841">
    <property type="entry name" value="Znf_RING"/>
</dbReference>
<dbReference type="AlphaFoldDB" id="A0A067BWR4"/>
<dbReference type="Gene3D" id="3.30.40.10">
    <property type="entry name" value="Zinc/RING finger domain, C3HC4 (zinc finger)"/>
    <property type="match status" value="1"/>
</dbReference>
<evidence type="ECO:0000256" key="4">
    <source>
        <dbReference type="PROSITE-ProRule" id="PRU00175"/>
    </source>
</evidence>
<dbReference type="InterPro" id="IPR013083">
    <property type="entry name" value="Znf_RING/FYVE/PHD"/>
</dbReference>
<dbReference type="RefSeq" id="XP_012208042.1">
    <property type="nucleotide sequence ID" value="XM_012352652.1"/>
</dbReference>
<keyword evidence="2 4" id="KW-0863">Zinc-finger</keyword>
<dbReference type="PROSITE" id="PS01359">
    <property type="entry name" value="ZF_PHD_1"/>
    <property type="match status" value="1"/>
</dbReference>
<dbReference type="InterPro" id="IPR019787">
    <property type="entry name" value="Znf_PHD-finger"/>
</dbReference>
<dbReference type="EMBL" id="KK583291">
    <property type="protein sequence ID" value="KDO21275.1"/>
    <property type="molecule type" value="Genomic_DNA"/>
</dbReference>
<gene>
    <name evidence="8" type="ORF">SPRG_21296</name>
</gene>
<evidence type="ECO:0000256" key="5">
    <source>
        <dbReference type="SAM" id="MobiDB-lite"/>
    </source>
</evidence>
<dbReference type="PROSITE" id="PS50016">
    <property type="entry name" value="ZF_PHD_2"/>
    <property type="match status" value="1"/>
</dbReference>
<dbReference type="PROSITE" id="PS50089">
    <property type="entry name" value="ZF_RING_2"/>
    <property type="match status" value="1"/>
</dbReference>
<sequence length="293" mass="31909">MVDVDGVFSHFQATPLKLKRRAPSAPTVARRSPPQNPAPARRHRTAWTTGAPRLVPAAITYFATLTTHPETLLHKAGLLDRVAAPACAPRHLLAFDARLDAGDSRAPSVALPKALYAHHDLGAAVHRALVDRAATALDDYHAALCTDFLATAFQTLDRYRSEPYLQAHIGIMETTAARIAALGLDDEAHLAPLASLSTFAATLEKEQRAVAGFLARAPLPVPLDLPCPMPEKESTPLKTRLDAVSGCFECKQALHSDAIVECRTCHHKYHLACLYLPSTFRDPSRRYVCPHCL</sequence>
<dbReference type="KEGG" id="spar:SPRG_21296"/>
<dbReference type="Proteomes" id="UP000030745">
    <property type="component" value="Unassembled WGS sequence"/>
</dbReference>
<evidence type="ECO:0000313" key="8">
    <source>
        <dbReference type="EMBL" id="KDO21275.1"/>
    </source>
</evidence>